<gene>
    <name evidence="1" type="ORF">TM448A05589_0002</name>
</gene>
<accession>A0A6H2A525</accession>
<dbReference type="AlphaFoldDB" id="A0A6H2A525"/>
<evidence type="ECO:0000313" key="1">
    <source>
        <dbReference type="EMBL" id="QJA54731.1"/>
    </source>
</evidence>
<organism evidence="1">
    <name type="scientific">viral metagenome</name>
    <dbReference type="NCBI Taxonomy" id="1070528"/>
    <lineage>
        <taxon>unclassified sequences</taxon>
        <taxon>metagenomes</taxon>
        <taxon>organismal metagenomes</taxon>
    </lineage>
</organism>
<dbReference type="EMBL" id="MT144533">
    <property type="protein sequence ID" value="QJA54731.1"/>
    <property type="molecule type" value="Genomic_DNA"/>
</dbReference>
<sequence length="108" mass="12457">MAGTPPEDLMEWLLREEERLGADTTERMLADIDVLKEQLREELGGLPPTANQLAGFLEAGHLIREKLPELGIQFTPYFRRGYVYYQYRDIVSQQWMSAKDVWSALGLL</sequence>
<name>A0A6H2A525_9ZZZZ</name>
<reference evidence="1" key="1">
    <citation type="submission" date="2020-03" db="EMBL/GenBank/DDBJ databases">
        <title>The deep terrestrial virosphere.</title>
        <authorList>
            <person name="Holmfeldt K."/>
            <person name="Nilsson E."/>
            <person name="Simone D."/>
            <person name="Lopez-Fernandez M."/>
            <person name="Wu X."/>
            <person name="de Brujin I."/>
            <person name="Lundin D."/>
            <person name="Andersson A."/>
            <person name="Bertilsson S."/>
            <person name="Dopson M."/>
        </authorList>
    </citation>
    <scope>NUCLEOTIDE SEQUENCE</scope>
    <source>
        <strain evidence="1">TM448A05589</strain>
    </source>
</reference>
<proteinExistence type="predicted"/>
<protein>
    <submittedName>
        <fullName evidence="1">Uncharacterized protein</fullName>
    </submittedName>
</protein>